<protein>
    <recommendedName>
        <fullName evidence="4">DUF4345 domain-containing protein</fullName>
    </recommendedName>
</protein>
<name>A0A840YWV8_9SPHN</name>
<dbReference type="AlphaFoldDB" id="A0A840YWV8"/>
<feature type="transmembrane region" description="Helical" evidence="1">
    <location>
        <begin position="80"/>
        <end position="101"/>
    </location>
</feature>
<feature type="transmembrane region" description="Helical" evidence="1">
    <location>
        <begin position="107"/>
        <end position="128"/>
    </location>
</feature>
<accession>A0A840YWV8</accession>
<comment type="caution">
    <text evidence="2">The sequence shown here is derived from an EMBL/GenBank/DDBJ whole genome shotgun (WGS) entry which is preliminary data.</text>
</comment>
<gene>
    <name evidence="2" type="ORF">FHR23_001118</name>
</gene>
<dbReference type="RefSeq" id="WP_184001881.1">
    <property type="nucleotide sequence ID" value="NZ_BAABIF010000004.1"/>
</dbReference>
<feature type="transmembrane region" description="Helical" evidence="1">
    <location>
        <begin position="49"/>
        <end position="68"/>
    </location>
</feature>
<keyword evidence="1" id="KW-0812">Transmembrane</keyword>
<organism evidence="2 3">
    <name type="scientific">Stakelama sediminis</name>
    <dbReference type="NCBI Taxonomy" id="463200"/>
    <lineage>
        <taxon>Bacteria</taxon>
        <taxon>Pseudomonadati</taxon>
        <taxon>Pseudomonadota</taxon>
        <taxon>Alphaproteobacteria</taxon>
        <taxon>Sphingomonadales</taxon>
        <taxon>Sphingomonadaceae</taxon>
        <taxon>Stakelama</taxon>
    </lineage>
</organism>
<keyword evidence="1" id="KW-1133">Transmembrane helix</keyword>
<keyword evidence="1" id="KW-0472">Membrane</keyword>
<dbReference type="EMBL" id="JACIJI010000001">
    <property type="protein sequence ID" value="MBB5718211.1"/>
    <property type="molecule type" value="Genomic_DNA"/>
</dbReference>
<keyword evidence="3" id="KW-1185">Reference proteome</keyword>
<dbReference type="Proteomes" id="UP000554342">
    <property type="component" value="Unassembled WGS sequence"/>
</dbReference>
<proteinExistence type="predicted"/>
<evidence type="ECO:0008006" key="4">
    <source>
        <dbReference type="Google" id="ProtNLM"/>
    </source>
</evidence>
<reference evidence="2 3" key="1">
    <citation type="submission" date="2020-08" db="EMBL/GenBank/DDBJ databases">
        <title>Genomic Encyclopedia of Type Strains, Phase IV (KMG-IV): sequencing the most valuable type-strain genomes for metagenomic binning, comparative biology and taxonomic classification.</title>
        <authorList>
            <person name="Goeker M."/>
        </authorList>
    </citation>
    <scope>NUCLEOTIDE SEQUENCE [LARGE SCALE GENOMIC DNA]</scope>
    <source>
        <strain evidence="2 3">DSM 27203</strain>
    </source>
</reference>
<sequence>MNLDGERRLLQLIIALAALVPLTAATVSIFKGPDWLGYPGGVAVDLDSQFRYLSGIFLAIGIGFLSCIPRIQAEGPRFRLLGTIIIAGGLARLWSLIEVGAPSTGHLVGLVLELVLMPTLMIWQAALASRWRRLRMPMF</sequence>
<dbReference type="InterPro" id="IPR025597">
    <property type="entry name" value="DUF4345"/>
</dbReference>
<evidence type="ECO:0000313" key="3">
    <source>
        <dbReference type="Proteomes" id="UP000554342"/>
    </source>
</evidence>
<evidence type="ECO:0000256" key="1">
    <source>
        <dbReference type="SAM" id="Phobius"/>
    </source>
</evidence>
<dbReference type="Pfam" id="PF14248">
    <property type="entry name" value="DUF4345"/>
    <property type="match status" value="1"/>
</dbReference>
<evidence type="ECO:0000313" key="2">
    <source>
        <dbReference type="EMBL" id="MBB5718211.1"/>
    </source>
</evidence>